<protein>
    <submittedName>
        <fullName evidence="2">Uncharacterized protein</fullName>
    </submittedName>
</protein>
<name>A0A0A1PN36_GIBZE</name>
<accession>A0A0E0SR37</accession>
<accession>A0A0A1PN36</accession>
<evidence type="ECO:0000313" key="2">
    <source>
        <dbReference type="EnsemblFungi" id="CEJ09731"/>
    </source>
</evidence>
<reference evidence="2" key="1">
    <citation type="journal article" date="2007" name="Science">
        <title>The Fusarium graminearum genome reveals a link between localized polymorphism and pathogen specialization.</title>
        <authorList>
            <person name="Cuomo C.A."/>
            <person name="Gueldener U."/>
            <person name="Xu J.-R."/>
            <person name="Trail F."/>
            <person name="Turgeon B.G."/>
            <person name="Di Pietro A."/>
            <person name="Walton J.D."/>
            <person name="Ma L.-J."/>
            <person name="Baker S.E."/>
            <person name="Rep M."/>
            <person name="Adam G."/>
            <person name="Antoniw J."/>
            <person name="Baldwin T."/>
            <person name="Calvo S.E."/>
            <person name="Chang Y.-L."/>
            <person name="DeCaprio D."/>
            <person name="Gale L.R."/>
            <person name="Gnerre S."/>
            <person name="Goswami R.S."/>
            <person name="Hammond-Kosack K."/>
            <person name="Harris L.J."/>
            <person name="Hilburn K."/>
            <person name="Kennell J.C."/>
            <person name="Kroken S."/>
            <person name="Magnuson J.K."/>
            <person name="Mannhaupt G."/>
            <person name="Mauceli E.W."/>
            <person name="Mewes H.-W."/>
            <person name="Mitterbauer R."/>
            <person name="Muehlbauer G."/>
            <person name="Muensterkoetter M."/>
            <person name="Nelson D."/>
            <person name="O'Donnell K."/>
            <person name="Ouellet T."/>
            <person name="Qi W."/>
            <person name="Quesneville H."/>
            <person name="Roncero M.I.G."/>
            <person name="Seong K.-Y."/>
            <person name="Tetko I.V."/>
            <person name="Urban M."/>
            <person name="Waalwijk C."/>
            <person name="Ward T.J."/>
            <person name="Yao J."/>
            <person name="Birren B.W."/>
            <person name="Kistler H.C."/>
        </authorList>
    </citation>
    <scope>NUCLEOTIDE SEQUENCE [LARGE SCALE GENOMIC DNA]</scope>
    <source>
        <strain evidence="2">PH-1 / ATCC MYA-4620 / FGSC 9075 / NRRL 31084</strain>
    </source>
</reference>
<organism evidence="2">
    <name type="scientific">Gibberella zeae (strain ATCC MYA-4620 / CBS 123657 / FGSC 9075 / NRRL 31084 / PH-1)</name>
    <name type="common">Wheat head blight fungus</name>
    <name type="synonym">Fusarium graminearum</name>
    <dbReference type="NCBI Taxonomy" id="229533"/>
    <lineage>
        <taxon>Eukaryota</taxon>
        <taxon>Fungi</taxon>
        <taxon>Dikarya</taxon>
        <taxon>Ascomycota</taxon>
        <taxon>Pezizomycotina</taxon>
        <taxon>Sordariomycetes</taxon>
        <taxon>Hypocreomycetidae</taxon>
        <taxon>Hypocreales</taxon>
        <taxon>Nectriaceae</taxon>
        <taxon>Fusarium</taxon>
    </lineage>
</organism>
<proteinExistence type="predicted"/>
<keyword evidence="1" id="KW-1133">Transmembrane helix</keyword>
<keyword evidence="1" id="KW-0472">Membrane</keyword>
<evidence type="ECO:0000256" key="1">
    <source>
        <dbReference type="SAM" id="Phobius"/>
    </source>
</evidence>
<sequence length="261" mass="30491">MHSRGYLNKSNSYDEETRLIYINFVIALVHNKLNLHLSKFNNYGEVLKFLEGFKGDKLFSKSYISVLKLKGQFKKVPLTEKSEEFILYVKKRFPSFDEAGFVFQPTDTLHLDKSKTLQTITPSKNRLFSKSINEENQHIYKPKPIKLSYTYTLFFKLMHSIITLTLIFIPYFVLFLFTAKDLLPELLDLTKEIETDLELIKARPYIYGYDYTAPVRTSEAATYTDKRHTTPLNKAFLDNVQSTLQQNPDIANNKHIFNKST</sequence>
<feature type="transmembrane region" description="Helical" evidence="1">
    <location>
        <begin position="153"/>
        <end position="177"/>
    </location>
</feature>
<keyword evidence="1" id="KW-0812">Transmembrane</keyword>
<dbReference type="EnsemblFungi" id="CEJ09731">
    <property type="protein sequence ID" value="CEJ09731"/>
    <property type="gene ID" value="FGRRES_14024"/>
</dbReference>
<reference evidence="2" key="3">
    <citation type="submission" date="2017-01" db="UniProtKB">
        <authorList>
            <consortium name="EnsemblFungi"/>
        </authorList>
    </citation>
    <scope>IDENTIFICATION</scope>
    <source>
        <strain evidence="2">PH-1 / ATCC MYA-4620 / FGSC 9075 / NRRL 31084</strain>
    </source>
</reference>
<dbReference type="AlphaFoldDB" id="A0A0A1PN36"/>
<reference evidence="2" key="2">
    <citation type="journal article" date="2010" name="Nature">
        <title>Comparative genomics reveals mobile pathogenicity chromosomes in Fusarium.</title>
        <authorList>
            <person name="Ma L.J."/>
            <person name="van der Does H.C."/>
            <person name="Borkovich K.A."/>
            <person name="Coleman J.J."/>
            <person name="Daboussi M.J."/>
            <person name="Di Pietro A."/>
            <person name="Dufresne M."/>
            <person name="Freitag M."/>
            <person name="Grabherr M."/>
            <person name="Henrissat B."/>
            <person name="Houterman P.M."/>
            <person name="Kang S."/>
            <person name="Shim W.B."/>
            <person name="Woloshuk C."/>
            <person name="Xie X."/>
            <person name="Xu J.R."/>
            <person name="Antoniw J."/>
            <person name="Baker S.E."/>
            <person name="Bluhm B.H."/>
            <person name="Breakspear A."/>
            <person name="Brown D.W."/>
            <person name="Butchko R.A."/>
            <person name="Chapman S."/>
            <person name="Coulson R."/>
            <person name="Coutinho P.M."/>
            <person name="Danchin E.G."/>
            <person name="Diener A."/>
            <person name="Gale L.R."/>
            <person name="Gardiner D.M."/>
            <person name="Goff S."/>
            <person name="Hammond-Kosack K.E."/>
            <person name="Hilburn K."/>
            <person name="Hua-Van A."/>
            <person name="Jonkers W."/>
            <person name="Kazan K."/>
            <person name="Kodira C.D."/>
            <person name="Koehrsen M."/>
            <person name="Kumar L."/>
            <person name="Lee Y.H."/>
            <person name="Li L."/>
            <person name="Manners J.M."/>
            <person name="Miranda-Saavedra D."/>
            <person name="Mukherjee M."/>
            <person name="Park G."/>
            <person name="Park J."/>
            <person name="Park S.Y."/>
            <person name="Proctor R.H."/>
            <person name="Regev A."/>
            <person name="Ruiz-Roldan M.C."/>
            <person name="Sain D."/>
            <person name="Sakthikumar S."/>
            <person name="Sykes S."/>
            <person name="Schwartz D.C."/>
            <person name="Turgeon B.G."/>
            <person name="Wapinski I."/>
            <person name="Yoder O."/>
            <person name="Young S."/>
            <person name="Zeng Q."/>
            <person name="Zhou S."/>
            <person name="Galagan J."/>
            <person name="Cuomo C.A."/>
            <person name="Kistler H.C."/>
            <person name="Rep M."/>
        </authorList>
    </citation>
    <scope>GENOME REANNOTATION</scope>
    <source>
        <strain evidence="2">PH-1 / ATCC MYA-4620 / FGSC 9075 / NRRL 31084</strain>
    </source>
</reference>